<dbReference type="Proteomes" id="UP000295328">
    <property type="component" value="Unassembled WGS sequence"/>
</dbReference>
<reference evidence="2 3" key="1">
    <citation type="submission" date="2019-01" db="EMBL/GenBank/DDBJ databases">
        <title>Draft genome sequences of the type strains of six Macrococcus species.</title>
        <authorList>
            <person name="Mazhar S."/>
            <person name="Altermann E."/>
            <person name="Hill C."/>
            <person name="Mcauliffe O."/>
        </authorList>
    </citation>
    <scope>NUCLEOTIDE SEQUENCE [LARGE SCALE GENOMIC DNA]</scope>
    <source>
        <strain evidence="2 3">CCM4809</strain>
    </source>
</reference>
<protein>
    <submittedName>
        <fullName evidence="2">Uncharacterized protein</fullName>
    </submittedName>
</protein>
<evidence type="ECO:0000313" key="3">
    <source>
        <dbReference type="Proteomes" id="UP000295328"/>
    </source>
</evidence>
<sequence length="59" mass="6459">MNITYIIPALLFICLGIGMLFDQEGPAVIIGLGLGLLTYAILCNRQTKLNHQIEGRVSK</sequence>
<keyword evidence="3" id="KW-1185">Reference proteome</keyword>
<dbReference type="RefSeq" id="WP_133429762.1">
    <property type="nucleotide sequence ID" value="NZ_BMCC01000003.1"/>
</dbReference>
<name>A0A4V3BDX8_9STAP</name>
<evidence type="ECO:0000313" key="2">
    <source>
        <dbReference type="EMBL" id="TDM01744.1"/>
    </source>
</evidence>
<gene>
    <name evidence="2" type="ORF">ERX37_05905</name>
</gene>
<dbReference type="EMBL" id="SCWE01000002">
    <property type="protein sequence ID" value="TDM01744.1"/>
    <property type="molecule type" value="Genomic_DNA"/>
</dbReference>
<organism evidence="2 3">
    <name type="scientific">Macrococcus hajekii</name>
    <dbReference type="NCBI Taxonomy" id="198482"/>
    <lineage>
        <taxon>Bacteria</taxon>
        <taxon>Bacillati</taxon>
        <taxon>Bacillota</taxon>
        <taxon>Bacilli</taxon>
        <taxon>Bacillales</taxon>
        <taxon>Staphylococcaceae</taxon>
        <taxon>Macrococcus</taxon>
    </lineage>
</organism>
<proteinExistence type="predicted"/>
<keyword evidence="1" id="KW-0472">Membrane</keyword>
<comment type="caution">
    <text evidence="2">The sequence shown here is derived from an EMBL/GenBank/DDBJ whole genome shotgun (WGS) entry which is preliminary data.</text>
</comment>
<feature type="transmembrane region" description="Helical" evidence="1">
    <location>
        <begin position="5"/>
        <end position="21"/>
    </location>
</feature>
<dbReference type="AlphaFoldDB" id="A0A4V3BDX8"/>
<feature type="transmembrane region" description="Helical" evidence="1">
    <location>
        <begin position="27"/>
        <end position="43"/>
    </location>
</feature>
<evidence type="ECO:0000256" key="1">
    <source>
        <dbReference type="SAM" id="Phobius"/>
    </source>
</evidence>
<accession>A0A4V3BDX8</accession>
<keyword evidence="1" id="KW-1133">Transmembrane helix</keyword>
<keyword evidence="1" id="KW-0812">Transmembrane</keyword>